<feature type="region of interest" description="Disordered" evidence="1">
    <location>
        <begin position="1"/>
        <end position="25"/>
    </location>
</feature>
<feature type="non-terminal residue" evidence="2">
    <location>
        <position position="57"/>
    </location>
</feature>
<name>A0AA38CC99_TAXCH</name>
<dbReference type="Proteomes" id="UP000824469">
    <property type="component" value="Unassembled WGS sequence"/>
</dbReference>
<protein>
    <submittedName>
        <fullName evidence="2">Uncharacterized protein</fullName>
    </submittedName>
</protein>
<sequence length="57" mass="5896">GKGIEGESNTTEEEAPESPPSTAPEQVITLVTLEKEAKEDVPIGTSTQDVGTVTKIG</sequence>
<evidence type="ECO:0000313" key="2">
    <source>
        <dbReference type="EMBL" id="KAH9297812.1"/>
    </source>
</evidence>
<feature type="region of interest" description="Disordered" evidence="1">
    <location>
        <begin position="38"/>
        <end position="57"/>
    </location>
</feature>
<evidence type="ECO:0000256" key="1">
    <source>
        <dbReference type="SAM" id="MobiDB-lite"/>
    </source>
</evidence>
<accession>A0AA38CC99</accession>
<evidence type="ECO:0000313" key="3">
    <source>
        <dbReference type="Proteomes" id="UP000824469"/>
    </source>
</evidence>
<feature type="non-terminal residue" evidence="2">
    <location>
        <position position="1"/>
    </location>
</feature>
<organism evidence="2 3">
    <name type="scientific">Taxus chinensis</name>
    <name type="common">Chinese yew</name>
    <name type="synonym">Taxus wallichiana var. chinensis</name>
    <dbReference type="NCBI Taxonomy" id="29808"/>
    <lineage>
        <taxon>Eukaryota</taxon>
        <taxon>Viridiplantae</taxon>
        <taxon>Streptophyta</taxon>
        <taxon>Embryophyta</taxon>
        <taxon>Tracheophyta</taxon>
        <taxon>Spermatophyta</taxon>
        <taxon>Pinopsida</taxon>
        <taxon>Pinidae</taxon>
        <taxon>Conifers II</taxon>
        <taxon>Cupressales</taxon>
        <taxon>Taxaceae</taxon>
        <taxon>Taxus</taxon>
    </lineage>
</organism>
<proteinExistence type="predicted"/>
<dbReference type="EMBL" id="JAHRHJ020000010">
    <property type="protein sequence ID" value="KAH9297812.1"/>
    <property type="molecule type" value="Genomic_DNA"/>
</dbReference>
<gene>
    <name evidence="2" type="ORF">KI387_029494</name>
</gene>
<reference evidence="2 3" key="1">
    <citation type="journal article" date="2021" name="Nat. Plants">
        <title>The Taxus genome provides insights into paclitaxel biosynthesis.</title>
        <authorList>
            <person name="Xiong X."/>
            <person name="Gou J."/>
            <person name="Liao Q."/>
            <person name="Li Y."/>
            <person name="Zhou Q."/>
            <person name="Bi G."/>
            <person name="Li C."/>
            <person name="Du R."/>
            <person name="Wang X."/>
            <person name="Sun T."/>
            <person name="Guo L."/>
            <person name="Liang H."/>
            <person name="Lu P."/>
            <person name="Wu Y."/>
            <person name="Zhang Z."/>
            <person name="Ro D.K."/>
            <person name="Shang Y."/>
            <person name="Huang S."/>
            <person name="Yan J."/>
        </authorList>
    </citation>
    <scope>NUCLEOTIDE SEQUENCE [LARGE SCALE GENOMIC DNA]</scope>
    <source>
        <strain evidence="2">Ta-2019</strain>
    </source>
</reference>
<keyword evidence="3" id="KW-1185">Reference proteome</keyword>
<dbReference type="AlphaFoldDB" id="A0AA38CC99"/>
<comment type="caution">
    <text evidence="2">The sequence shown here is derived from an EMBL/GenBank/DDBJ whole genome shotgun (WGS) entry which is preliminary data.</text>
</comment>